<feature type="region of interest" description="Disordered" evidence="1">
    <location>
        <begin position="145"/>
        <end position="175"/>
    </location>
</feature>
<dbReference type="EMBL" id="SPUM01000107">
    <property type="protein sequence ID" value="TFW30760.1"/>
    <property type="molecule type" value="Genomic_DNA"/>
</dbReference>
<accession>A0A4Y9SVM1</accession>
<evidence type="ECO:0000256" key="1">
    <source>
        <dbReference type="SAM" id="MobiDB-lite"/>
    </source>
</evidence>
<feature type="transmembrane region" description="Helical" evidence="2">
    <location>
        <begin position="359"/>
        <end position="379"/>
    </location>
</feature>
<proteinExistence type="predicted"/>
<keyword evidence="2" id="KW-0812">Transmembrane</keyword>
<evidence type="ECO:0000313" key="3">
    <source>
        <dbReference type="EMBL" id="TFW30760.1"/>
    </source>
</evidence>
<evidence type="ECO:0000256" key="2">
    <source>
        <dbReference type="SAM" id="Phobius"/>
    </source>
</evidence>
<keyword evidence="4" id="KW-1185">Reference proteome</keyword>
<organism evidence="3 4">
    <name type="scientific">Massilia horti</name>
    <dbReference type="NCBI Taxonomy" id="2562153"/>
    <lineage>
        <taxon>Bacteria</taxon>
        <taxon>Pseudomonadati</taxon>
        <taxon>Pseudomonadota</taxon>
        <taxon>Betaproteobacteria</taxon>
        <taxon>Burkholderiales</taxon>
        <taxon>Oxalobacteraceae</taxon>
        <taxon>Telluria group</taxon>
        <taxon>Massilia</taxon>
    </lineage>
</organism>
<evidence type="ECO:0000313" key="4">
    <source>
        <dbReference type="Proteomes" id="UP000297258"/>
    </source>
</evidence>
<feature type="compositionally biased region" description="Basic and acidic residues" evidence="1">
    <location>
        <begin position="153"/>
        <end position="175"/>
    </location>
</feature>
<keyword evidence="2" id="KW-0472">Membrane</keyword>
<reference evidence="3 4" key="1">
    <citation type="submission" date="2019-03" db="EMBL/GenBank/DDBJ databases">
        <title>Draft genome of Massilia hortus sp. nov., a novel bacterial species of the Oxalobacteraceae family.</title>
        <authorList>
            <person name="Peta V."/>
            <person name="Raths R."/>
            <person name="Bucking H."/>
        </authorList>
    </citation>
    <scope>NUCLEOTIDE SEQUENCE [LARGE SCALE GENOMIC DNA]</scope>
    <source>
        <strain evidence="3 4">ONC3</strain>
    </source>
</reference>
<dbReference type="Proteomes" id="UP000297258">
    <property type="component" value="Unassembled WGS sequence"/>
</dbReference>
<gene>
    <name evidence="3" type="ORF">E4O92_15610</name>
</gene>
<sequence length="460" mass="50528">MTTATKNSDDDLSVQEHCIDLPGETVQCWIGGGTDKLKVILRKHRDVIFDIHLGNGKTYTLEATESDFYNARDKKLVFAAQHGKVTFRDGERMHVWVSRGFRGSLILKCDSHVISEVKPNEWDRQRHSDDPKEKPAPIIVAMGAAPATARPQESAKRVNEAAHHEEEQSLHVHEVSKEGAPAAVLKFFEEGGEPLHLDSENIVTRNWIIAQLGGVGGYGFDNRVWIKELMGCKFHLQKVAHKSGTKVYMIFNGNHRLREMMSATRYGLGHAKIVRITGGAGGMKQGWDAAKGATKDAFKVFAKEEGKMVAKGAGVALIFTIALDFTEWHKDYSEIGPDGKPKKDLYDLFAKVGIDLAKAGLVAALTTASVATLFGLAAMVTSAALAAPVVLVVVGTIAVSVFVALGVDWVDKTIGHALGEEDSSTWLAKKFRETAEYLEKTSKDFRYVRYSLTPVLPIMR</sequence>
<dbReference type="AlphaFoldDB" id="A0A4Y9SVM1"/>
<comment type="caution">
    <text evidence="3">The sequence shown here is derived from an EMBL/GenBank/DDBJ whole genome shotgun (WGS) entry which is preliminary data.</text>
</comment>
<dbReference type="RefSeq" id="WP_135190660.1">
    <property type="nucleotide sequence ID" value="NZ_SPUM01000107.1"/>
</dbReference>
<keyword evidence="2" id="KW-1133">Transmembrane helix</keyword>
<name>A0A4Y9SVM1_9BURK</name>
<dbReference type="OrthoDB" id="8756533at2"/>
<protein>
    <submittedName>
        <fullName evidence="3">Uncharacterized protein</fullName>
    </submittedName>
</protein>
<feature type="transmembrane region" description="Helical" evidence="2">
    <location>
        <begin position="385"/>
        <end position="407"/>
    </location>
</feature>